<dbReference type="AlphaFoldDB" id="A0A0F9ALS2"/>
<comment type="caution">
    <text evidence="1">The sequence shown here is derived from an EMBL/GenBank/DDBJ whole genome shotgun (WGS) entry which is preliminary data.</text>
</comment>
<sequence length="42" mass="4835">FSLTRGCKYGSIYVAAERARIAGTKNIRHPHINYNLIKEWAD</sequence>
<dbReference type="EMBL" id="LAZR01045286">
    <property type="protein sequence ID" value="KKK99240.1"/>
    <property type="molecule type" value="Genomic_DNA"/>
</dbReference>
<accession>A0A0F9ALS2</accession>
<name>A0A0F9ALS2_9ZZZZ</name>
<organism evidence="1">
    <name type="scientific">marine sediment metagenome</name>
    <dbReference type="NCBI Taxonomy" id="412755"/>
    <lineage>
        <taxon>unclassified sequences</taxon>
        <taxon>metagenomes</taxon>
        <taxon>ecological metagenomes</taxon>
    </lineage>
</organism>
<proteinExistence type="predicted"/>
<reference evidence="1" key="1">
    <citation type="journal article" date="2015" name="Nature">
        <title>Complex archaea that bridge the gap between prokaryotes and eukaryotes.</title>
        <authorList>
            <person name="Spang A."/>
            <person name="Saw J.H."/>
            <person name="Jorgensen S.L."/>
            <person name="Zaremba-Niedzwiedzka K."/>
            <person name="Martijn J."/>
            <person name="Lind A.E."/>
            <person name="van Eijk R."/>
            <person name="Schleper C."/>
            <person name="Guy L."/>
            <person name="Ettema T.J."/>
        </authorList>
    </citation>
    <scope>NUCLEOTIDE SEQUENCE</scope>
</reference>
<feature type="non-terminal residue" evidence="1">
    <location>
        <position position="1"/>
    </location>
</feature>
<protein>
    <submittedName>
        <fullName evidence="1">Uncharacterized protein</fullName>
    </submittedName>
</protein>
<gene>
    <name evidence="1" type="ORF">LCGC14_2634710</name>
</gene>
<evidence type="ECO:0000313" key="1">
    <source>
        <dbReference type="EMBL" id="KKK99240.1"/>
    </source>
</evidence>